<evidence type="ECO:0000313" key="1">
    <source>
        <dbReference type="EMBL" id="TDH63102.1"/>
    </source>
</evidence>
<evidence type="ECO:0008006" key="3">
    <source>
        <dbReference type="Google" id="ProtNLM"/>
    </source>
</evidence>
<sequence>MLARAAAHDASNLVEPEKSAFDLLLPRLRGVPYGSAGFRAVEAEMAEAIAHHHAANSHHPEHYGNRGIAGMDLFDLVEMVCDWMAAAERRPEDGVRLDINAAQFGIAPQLESIIANTLARWPRG</sequence>
<name>A0A4R5QI92_9PROT</name>
<keyword evidence="2" id="KW-1185">Reference proteome</keyword>
<comment type="caution">
    <text evidence="1">The sequence shown here is derived from an EMBL/GenBank/DDBJ whole genome shotgun (WGS) entry which is preliminary data.</text>
</comment>
<gene>
    <name evidence="1" type="ORF">E2C06_08165</name>
</gene>
<protein>
    <recommendedName>
        <fullName evidence="3">HD-GYP domain-containing protein</fullName>
    </recommendedName>
</protein>
<dbReference type="OrthoDB" id="8449062at2"/>
<organism evidence="1 2">
    <name type="scientific">Dankookia rubra</name>
    <dbReference type="NCBI Taxonomy" id="1442381"/>
    <lineage>
        <taxon>Bacteria</taxon>
        <taxon>Pseudomonadati</taxon>
        <taxon>Pseudomonadota</taxon>
        <taxon>Alphaproteobacteria</taxon>
        <taxon>Acetobacterales</taxon>
        <taxon>Roseomonadaceae</taxon>
        <taxon>Dankookia</taxon>
    </lineage>
</organism>
<proteinExistence type="predicted"/>
<accession>A0A4R5QI92</accession>
<dbReference type="EMBL" id="SMSJ01000007">
    <property type="protein sequence ID" value="TDH63102.1"/>
    <property type="molecule type" value="Genomic_DNA"/>
</dbReference>
<dbReference type="InterPro" id="IPR043721">
    <property type="entry name" value="DUF5662"/>
</dbReference>
<dbReference type="AlphaFoldDB" id="A0A4R5QI92"/>
<evidence type="ECO:0000313" key="2">
    <source>
        <dbReference type="Proteomes" id="UP000295096"/>
    </source>
</evidence>
<reference evidence="1 2" key="1">
    <citation type="journal article" date="2016" name="J. Microbiol.">
        <title>Dankookia rubra gen. nov., sp. nov., an alphaproteobacterium isolated from sediment of a shallow stream.</title>
        <authorList>
            <person name="Kim W.H."/>
            <person name="Kim D.H."/>
            <person name="Kang K."/>
            <person name="Ahn T.Y."/>
        </authorList>
    </citation>
    <scope>NUCLEOTIDE SEQUENCE [LARGE SCALE GENOMIC DNA]</scope>
    <source>
        <strain evidence="1 2">JCM30602</strain>
    </source>
</reference>
<dbReference type="Proteomes" id="UP000295096">
    <property type="component" value="Unassembled WGS sequence"/>
</dbReference>
<dbReference type="Pfam" id="PF18907">
    <property type="entry name" value="DUF5662"/>
    <property type="match status" value="1"/>
</dbReference>